<gene>
    <name evidence="1" type="ORF">IAB28_07770</name>
</gene>
<proteinExistence type="predicted"/>
<organism evidence="1 2">
    <name type="scientific">Candidatus Copromonas faecavium</name>
    <name type="common">nom. illeg.</name>
    <dbReference type="NCBI Taxonomy" id="2840740"/>
    <lineage>
        <taxon>Bacteria</taxon>
        <taxon>Bacillati</taxon>
        <taxon>Bacillota</taxon>
        <taxon>Clostridia</taxon>
        <taxon>Lachnospirales</taxon>
        <taxon>Lachnospiraceae</taxon>
        <taxon>Candidatus Copromonas (nom. illeg.)</taxon>
    </lineage>
</organism>
<name>A0A9D1A4B2_9FIRM</name>
<dbReference type="EMBL" id="DVGC01000042">
    <property type="protein sequence ID" value="HIR05847.1"/>
    <property type="molecule type" value="Genomic_DNA"/>
</dbReference>
<dbReference type="Proteomes" id="UP000824250">
    <property type="component" value="Unassembled WGS sequence"/>
</dbReference>
<comment type="caution">
    <text evidence="1">The sequence shown here is derived from an EMBL/GenBank/DDBJ whole genome shotgun (WGS) entry which is preliminary data.</text>
</comment>
<reference evidence="1" key="2">
    <citation type="journal article" date="2021" name="PeerJ">
        <title>Extensive microbial diversity within the chicken gut microbiome revealed by metagenomics and culture.</title>
        <authorList>
            <person name="Gilroy R."/>
            <person name="Ravi A."/>
            <person name="Getino M."/>
            <person name="Pursley I."/>
            <person name="Horton D.L."/>
            <person name="Alikhan N.F."/>
            <person name="Baker D."/>
            <person name="Gharbi K."/>
            <person name="Hall N."/>
            <person name="Watson M."/>
            <person name="Adriaenssens E.M."/>
            <person name="Foster-Nyarko E."/>
            <person name="Jarju S."/>
            <person name="Secka A."/>
            <person name="Antonio M."/>
            <person name="Oren A."/>
            <person name="Chaudhuri R.R."/>
            <person name="La Ragione R."/>
            <person name="Hildebrand F."/>
            <person name="Pallen M.J."/>
        </authorList>
    </citation>
    <scope>NUCLEOTIDE SEQUENCE</scope>
    <source>
        <strain evidence="1">CHK180-2868</strain>
    </source>
</reference>
<dbReference type="AlphaFoldDB" id="A0A9D1A4B2"/>
<accession>A0A9D1A4B2</accession>
<sequence length="71" mass="8097">MKPGFLARSMAGNDKGRLYTVEEDMGRHVLLSGPEGRLFKKNKKHVQLIKKTKESYAACEEGKQKLCQKQM</sequence>
<reference evidence="1" key="1">
    <citation type="submission" date="2020-10" db="EMBL/GenBank/DDBJ databases">
        <authorList>
            <person name="Gilroy R."/>
        </authorList>
    </citation>
    <scope>NUCLEOTIDE SEQUENCE</scope>
    <source>
        <strain evidence="1">CHK180-2868</strain>
    </source>
</reference>
<evidence type="ECO:0000313" key="2">
    <source>
        <dbReference type="Proteomes" id="UP000824250"/>
    </source>
</evidence>
<evidence type="ECO:0000313" key="1">
    <source>
        <dbReference type="EMBL" id="HIR05847.1"/>
    </source>
</evidence>
<protein>
    <submittedName>
        <fullName evidence="1">Uncharacterized protein</fullName>
    </submittedName>
</protein>